<accession>A0A9D4DQ88</accession>
<dbReference type="GO" id="GO:0020037">
    <property type="term" value="F:heme binding"/>
    <property type="evidence" value="ECO:0007669"/>
    <property type="project" value="InterPro"/>
</dbReference>
<keyword evidence="2" id="KW-0964">Secreted</keyword>
<evidence type="ECO:0000256" key="3">
    <source>
        <dbReference type="ARBA" id="ARBA00023180"/>
    </source>
</evidence>
<sequence>MTNLITYRFSSPQDIDFFPRALSEKPVFGGTLGPTMECIIGDHFRRLKFGDRFFYHNKDTGFNKGMFIDIMGPPSFK</sequence>
<comment type="subcellular location">
    <subcellularLocation>
        <location evidence="1">Secreted</location>
    </subcellularLocation>
</comment>
<dbReference type="PANTHER" id="PTHR11475">
    <property type="entry name" value="OXIDASE/PEROXIDASE"/>
    <property type="match status" value="1"/>
</dbReference>
<dbReference type="InterPro" id="IPR037120">
    <property type="entry name" value="Haem_peroxidase_sf_animal"/>
</dbReference>
<dbReference type="SUPFAM" id="SSF48113">
    <property type="entry name" value="Heme-dependent peroxidases"/>
    <property type="match status" value="1"/>
</dbReference>
<evidence type="ECO:0000313" key="5">
    <source>
        <dbReference type="Proteomes" id="UP000828390"/>
    </source>
</evidence>
<evidence type="ECO:0000256" key="1">
    <source>
        <dbReference type="ARBA" id="ARBA00004613"/>
    </source>
</evidence>
<dbReference type="PROSITE" id="PS50292">
    <property type="entry name" value="PEROXIDASE_3"/>
    <property type="match status" value="1"/>
</dbReference>
<evidence type="ECO:0000313" key="4">
    <source>
        <dbReference type="EMBL" id="KAH3751759.1"/>
    </source>
</evidence>
<proteinExistence type="predicted"/>
<dbReference type="InterPro" id="IPR010255">
    <property type="entry name" value="Haem_peroxidase_sf"/>
</dbReference>
<dbReference type="InterPro" id="IPR019791">
    <property type="entry name" value="Haem_peroxidase_animal"/>
</dbReference>
<keyword evidence="5" id="KW-1185">Reference proteome</keyword>
<dbReference type="Gene3D" id="1.10.640.10">
    <property type="entry name" value="Haem peroxidase domain superfamily, animal type"/>
    <property type="match status" value="1"/>
</dbReference>
<reference evidence="4" key="2">
    <citation type="submission" date="2020-11" db="EMBL/GenBank/DDBJ databases">
        <authorList>
            <person name="McCartney M.A."/>
            <person name="Auch B."/>
            <person name="Kono T."/>
            <person name="Mallez S."/>
            <person name="Becker A."/>
            <person name="Gohl D.M."/>
            <person name="Silverstein K.A.T."/>
            <person name="Koren S."/>
            <person name="Bechman K.B."/>
            <person name="Herman A."/>
            <person name="Abrahante J.E."/>
            <person name="Garbe J."/>
        </authorList>
    </citation>
    <scope>NUCLEOTIDE SEQUENCE</scope>
    <source>
        <strain evidence="4">Duluth1</strain>
        <tissue evidence="4">Whole animal</tissue>
    </source>
</reference>
<dbReference type="Proteomes" id="UP000828390">
    <property type="component" value="Unassembled WGS sequence"/>
</dbReference>
<name>A0A9D4DQ88_DREPO</name>
<dbReference type="Pfam" id="PF03098">
    <property type="entry name" value="An_peroxidase"/>
    <property type="match status" value="1"/>
</dbReference>
<keyword evidence="3" id="KW-0325">Glycoprotein</keyword>
<organism evidence="4 5">
    <name type="scientific">Dreissena polymorpha</name>
    <name type="common">Zebra mussel</name>
    <name type="synonym">Mytilus polymorpha</name>
    <dbReference type="NCBI Taxonomy" id="45954"/>
    <lineage>
        <taxon>Eukaryota</taxon>
        <taxon>Metazoa</taxon>
        <taxon>Spiralia</taxon>
        <taxon>Lophotrochozoa</taxon>
        <taxon>Mollusca</taxon>
        <taxon>Bivalvia</taxon>
        <taxon>Autobranchia</taxon>
        <taxon>Heteroconchia</taxon>
        <taxon>Euheterodonta</taxon>
        <taxon>Imparidentia</taxon>
        <taxon>Neoheterodontei</taxon>
        <taxon>Myida</taxon>
        <taxon>Dreissenoidea</taxon>
        <taxon>Dreissenidae</taxon>
        <taxon>Dreissena</taxon>
    </lineage>
</organism>
<evidence type="ECO:0000256" key="2">
    <source>
        <dbReference type="ARBA" id="ARBA00022525"/>
    </source>
</evidence>
<dbReference type="PANTHER" id="PTHR11475:SF4">
    <property type="entry name" value="CHORION PEROXIDASE"/>
    <property type="match status" value="1"/>
</dbReference>
<dbReference type="GO" id="GO:0005576">
    <property type="term" value="C:extracellular region"/>
    <property type="evidence" value="ECO:0007669"/>
    <property type="project" value="UniProtKB-SubCell"/>
</dbReference>
<comment type="caution">
    <text evidence="4">The sequence shown here is derived from an EMBL/GenBank/DDBJ whole genome shotgun (WGS) entry which is preliminary data.</text>
</comment>
<dbReference type="EMBL" id="JAIWYP010000010">
    <property type="protein sequence ID" value="KAH3751759.1"/>
    <property type="molecule type" value="Genomic_DNA"/>
</dbReference>
<protein>
    <submittedName>
        <fullName evidence="4">Uncharacterized protein</fullName>
    </submittedName>
</protein>
<dbReference type="GO" id="GO:0006979">
    <property type="term" value="P:response to oxidative stress"/>
    <property type="evidence" value="ECO:0007669"/>
    <property type="project" value="InterPro"/>
</dbReference>
<gene>
    <name evidence="4" type="ORF">DPMN_186329</name>
</gene>
<reference evidence="4" key="1">
    <citation type="journal article" date="2019" name="bioRxiv">
        <title>The Genome of the Zebra Mussel, Dreissena polymorpha: A Resource for Invasive Species Research.</title>
        <authorList>
            <person name="McCartney M.A."/>
            <person name="Auch B."/>
            <person name="Kono T."/>
            <person name="Mallez S."/>
            <person name="Zhang Y."/>
            <person name="Obille A."/>
            <person name="Becker A."/>
            <person name="Abrahante J.E."/>
            <person name="Garbe J."/>
            <person name="Badalamenti J.P."/>
            <person name="Herman A."/>
            <person name="Mangelson H."/>
            <person name="Liachko I."/>
            <person name="Sullivan S."/>
            <person name="Sone E.D."/>
            <person name="Koren S."/>
            <person name="Silverstein K.A.T."/>
            <person name="Beckman K.B."/>
            <person name="Gohl D.M."/>
        </authorList>
    </citation>
    <scope>NUCLEOTIDE SEQUENCE</scope>
    <source>
        <strain evidence="4">Duluth1</strain>
        <tissue evidence="4">Whole animal</tissue>
    </source>
</reference>
<dbReference type="AlphaFoldDB" id="A0A9D4DQ88"/>
<dbReference type="GO" id="GO:0004601">
    <property type="term" value="F:peroxidase activity"/>
    <property type="evidence" value="ECO:0007669"/>
    <property type="project" value="InterPro"/>
</dbReference>